<keyword evidence="9" id="KW-0399">Innate immunity</keyword>
<proteinExistence type="inferred from homology"/>
<comment type="catalytic activity">
    <reaction evidence="18 22">
        <text>L-threonyl-[protein] + ATP = O-phospho-L-threonyl-[protein] + ADP + H(+)</text>
        <dbReference type="Rhea" id="RHEA:46608"/>
        <dbReference type="Rhea" id="RHEA-COMP:11060"/>
        <dbReference type="Rhea" id="RHEA-COMP:11605"/>
        <dbReference type="ChEBI" id="CHEBI:15378"/>
        <dbReference type="ChEBI" id="CHEBI:30013"/>
        <dbReference type="ChEBI" id="CHEBI:30616"/>
        <dbReference type="ChEBI" id="CHEBI:61977"/>
        <dbReference type="ChEBI" id="CHEBI:456216"/>
        <dbReference type="EC" id="2.7.11.1"/>
    </reaction>
</comment>
<dbReference type="InterPro" id="IPR011009">
    <property type="entry name" value="Kinase-like_dom_sf"/>
</dbReference>
<keyword evidence="10 22" id="KW-0808">Transferase</keyword>
<evidence type="ECO:0000256" key="23">
    <source>
        <dbReference type="SAM" id="MobiDB-lite"/>
    </source>
</evidence>
<comment type="subunit">
    <text evidence="20">Interacts with CASP10. Interacts with IRF3; RIOK3 probably mediates the interaction of TBK1 with IRF3. Associated with 40S pre-ribosomal particles.</text>
</comment>
<dbReference type="GO" id="GO:0051607">
    <property type="term" value="P:defense response to virus"/>
    <property type="evidence" value="ECO:0007669"/>
    <property type="project" value="UniProtKB-KW"/>
</dbReference>
<keyword evidence="7 22" id="KW-0723">Serine/threonine-protein kinase</keyword>
<reference evidence="25 26" key="1">
    <citation type="journal article" date="2023" name="Sci. Data">
        <title>Genome assembly of the Korean intertidal mud-creeper Batillaria attramentaria.</title>
        <authorList>
            <person name="Patra A.K."/>
            <person name="Ho P.T."/>
            <person name="Jun S."/>
            <person name="Lee S.J."/>
            <person name="Kim Y."/>
            <person name="Won Y.J."/>
        </authorList>
    </citation>
    <scope>NUCLEOTIDE SEQUENCE [LARGE SCALE GENOMIC DNA]</scope>
    <source>
        <strain evidence="25">Wonlab-2016</strain>
    </source>
</reference>
<keyword evidence="6" id="KW-0690">Ribosome biogenesis</keyword>
<keyword evidence="26" id="KW-1185">Reference proteome</keyword>
<keyword evidence="13 22" id="KW-0418">Kinase</keyword>
<dbReference type="EC" id="2.7.11.1" evidence="4 22"/>
<dbReference type="Gene3D" id="1.10.510.10">
    <property type="entry name" value="Transferase(Phosphotransferase) domain 1"/>
    <property type="match status" value="1"/>
</dbReference>
<dbReference type="GO" id="GO:0042254">
    <property type="term" value="P:ribosome biogenesis"/>
    <property type="evidence" value="ECO:0007669"/>
    <property type="project" value="UniProtKB-KW"/>
</dbReference>
<keyword evidence="12 22" id="KW-0547">Nucleotide-binding</keyword>
<dbReference type="InterPro" id="IPR051272">
    <property type="entry name" value="RIO-type_Ser/Thr_kinase"/>
</dbReference>
<evidence type="ECO:0000256" key="14">
    <source>
        <dbReference type="ARBA" id="ARBA00022840"/>
    </source>
</evidence>
<dbReference type="EMBL" id="JACVVK020000166">
    <property type="protein sequence ID" value="KAK7487323.1"/>
    <property type="molecule type" value="Genomic_DNA"/>
</dbReference>
<evidence type="ECO:0000256" key="7">
    <source>
        <dbReference type="ARBA" id="ARBA00022527"/>
    </source>
</evidence>
<dbReference type="FunFam" id="1.10.510.10:FF:000254">
    <property type="entry name" value="Serine/threonine-protein kinase RIO3"/>
    <property type="match status" value="1"/>
</dbReference>
<evidence type="ECO:0000256" key="2">
    <source>
        <dbReference type="ARBA" id="ARBA00004496"/>
    </source>
</evidence>
<dbReference type="PIRSF" id="PIRSF038146">
    <property type="entry name" value="Ser/Thr_PK_RIO3"/>
    <property type="match status" value="1"/>
</dbReference>
<keyword evidence="15 22" id="KW-0460">Magnesium</keyword>
<evidence type="ECO:0000256" key="4">
    <source>
        <dbReference type="ARBA" id="ARBA00012513"/>
    </source>
</evidence>
<keyword evidence="8" id="KW-0597">Phosphoprotein</keyword>
<feature type="region of interest" description="Disordered" evidence="23">
    <location>
        <begin position="31"/>
        <end position="50"/>
    </location>
</feature>
<comment type="subcellular location">
    <subcellularLocation>
        <location evidence="2">Cytoplasm</location>
    </subcellularLocation>
</comment>
<feature type="domain" description="RIO kinase" evidence="24">
    <location>
        <begin position="205"/>
        <end position="448"/>
    </location>
</feature>
<organism evidence="25 26">
    <name type="scientific">Batillaria attramentaria</name>
    <dbReference type="NCBI Taxonomy" id="370345"/>
    <lineage>
        <taxon>Eukaryota</taxon>
        <taxon>Metazoa</taxon>
        <taxon>Spiralia</taxon>
        <taxon>Lophotrochozoa</taxon>
        <taxon>Mollusca</taxon>
        <taxon>Gastropoda</taxon>
        <taxon>Caenogastropoda</taxon>
        <taxon>Sorbeoconcha</taxon>
        <taxon>Cerithioidea</taxon>
        <taxon>Batillariidae</taxon>
        <taxon>Batillaria</taxon>
    </lineage>
</organism>
<feature type="region of interest" description="Disordered" evidence="23">
    <location>
        <begin position="496"/>
        <end position="518"/>
    </location>
</feature>
<evidence type="ECO:0000256" key="6">
    <source>
        <dbReference type="ARBA" id="ARBA00022517"/>
    </source>
</evidence>
<gene>
    <name evidence="25" type="ORF">BaRGS_00021412</name>
</gene>
<dbReference type="InterPro" id="IPR018934">
    <property type="entry name" value="RIO_dom"/>
</dbReference>
<dbReference type="GO" id="GO:0046872">
    <property type="term" value="F:metal ion binding"/>
    <property type="evidence" value="ECO:0007669"/>
    <property type="project" value="UniProtKB-UniRule"/>
</dbReference>
<evidence type="ECO:0000256" key="13">
    <source>
        <dbReference type="ARBA" id="ARBA00022777"/>
    </source>
</evidence>
<protein>
    <recommendedName>
        <fullName evidence="21 22">Serine/threonine-protein kinase RIO3</fullName>
        <ecNumber evidence="4 22">2.7.11.1</ecNumber>
    </recommendedName>
</protein>
<evidence type="ECO:0000256" key="22">
    <source>
        <dbReference type="PIRNR" id="PIRNR038146"/>
    </source>
</evidence>
<keyword evidence="17" id="KW-0051">Antiviral defense</keyword>
<name>A0ABD0KJY3_9CAEN</name>
<evidence type="ECO:0000313" key="26">
    <source>
        <dbReference type="Proteomes" id="UP001519460"/>
    </source>
</evidence>
<evidence type="ECO:0000256" key="20">
    <source>
        <dbReference type="ARBA" id="ARBA00064322"/>
    </source>
</evidence>
<comment type="similarity">
    <text evidence="3 22">Belongs to the protein kinase superfamily. RIO-type Ser/Thr kinase family.</text>
</comment>
<evidence type="ECO:0000256" key="21">
    <source>
        <dbReference type="ARBA" id="ARBA00068351"/>
    </source>
</evidence>
<evidence type="ECO:0000256" key="17">
    <source>
        <dbReference type="ARBA" id="ARBA00023118"/>
    </source>
</evidence>
<dbReference type="GO" id="GO:0004674">
    <property type="term" value="F:protein serine/threonine kinase activity"/>
    <property type="evidence" value="ECO:0007669"/>
    <property type="project" value="UniProtKB-UniRule"/>
</dbReference>
<evidence type="ECO:0000256" key="8">
    <source>
        <dbReference type="ARBA" id="ARBA00022553"/>
    </source>
</evidence>
<dbReference type="FunFam" id="3.30.200.20:FF:000200">
    <property type="entry name" value="Serine/threonine-protein kinase RIO3"/>
    <property type="match status" value="1"/>
</dbReference>
<dbReference type="Proteomes" id="UP001519460">
    <property type="component" value="Unassembled WGS sequence"/>
</dbReference>
<dbReference type="InterPro" id="IPR017406">
    <property type="entry name" value="Ser/Thr_kinase_Rio3"/>
</dbReference>
<comment type="caution">
    <text evidence="25">The sequence shown here is derived from an EMBL/GenBank/DDBJ whole genome shotgun (WGS) entry which is preliminary data.</text>
</comment>
<dbReference type="PANTHER" id="PTHR45723">
    <property type="entry name" value="SERINE/THREONINE-PROTEIN KINASE RIO1"/>
    <property type="match status" value="1"/>
</dbReference>
<evidence type="ECO:0000256" key="3">
    <source>
        <dbReference type="ARBA" id="ARBA00009196"/>
    </source>
</evidence>
<evidence type="ECO:0000256" key="9">
    <source>
        <dbReference type="ARBA" id="ARBA00022588"/>
    </source>
</evidence>
<evidence type="ECO:0000256" key="12">
    <source>
        <dbReference type="ARBA" id="ARBA00022741"/>
    </source>
</evidence>
<dbReference type="SMART" id="SM00090">
    <property type="entry name" value="RIO"/>
    <property type="match status" value="1"/>
</dbReference>
<dbReference type="GO" id="GO:0005524">
    <property type="term" value="F:ATP binding"/>
    <property type="evidence" value="ECO:0007669"/>
    <property type="project" value="UniProtKB-UniRule"/>
</dbReference>
<dbReference type="InterPro" id="IPR000687">
    <property type="entry name" value="RIO_kinase"/>
</dbReference>
<evidence type="ECO:0000313" key="25">
    <source>
        <dbReference type="EMBL" id="KAK7487323.1"/>
    </source>
</evidence>
<evidence type="ECO:0000256" key="5">
    <source>
        <dbReference type="ARBA" id="ARBA00022490"/>
    </source>
</evidence>
<evidence type="ECO:0000256" key="15">
    <source>
        <dbReference type="ARBA" id="ARBA00022842"/>
    </source>
</evidence>
<evidence type="ECO:0000256" key="19">
    <source>
        <dbReference type="ARBA" id="ARBA00048679"/>
    </source>
</evidence>
<keyword evidence="11 22" id="KW-0479">Metal-binding</keyword>
<keyword evidence="16" id="KW-0391">Immunity</keyword>
<dbReference type="GO" id="GO:0005737">
    <property type="term" value="C:cytoplasm"/>
    <property type="evidence" value="ECO:0007669"/>
    <property type="project" value="UniProtKB-SubCell"/>
</dbReference>
<accession>A0ABD0KJY3</accession>
<evidence type="ECO:0000256" key="11">
    <source>
        <dbReference type="ARBA" id="ARBA00022723"/>
    </source>
</evidence>
<dbReference type="GO" id="GO:0045087">
    <property type="term" value="P:innate immune response"/>
    <property type="evidence" value="ECO:0007669"/>
    <property type="project" value="UniProtKB-KW"/>
</dbReference>
<evidence type="ECO:0000259" key="24">
    <source>
        <dbReference type="SMART" id="SM00090"/>
    </source>
</evidence>
<comment type="cofactor">
    <cofactor evidence="1 22">
        <name>Mg(2+)</name>
        <dbReference type="ChEBI" id="CHEBI:18420"/>
    </cofactor>
</comment>
<keyword evidence="14" id="KW-0067">ATP-binding</keyword>
<dbReference type="AlphaFoldDB" id="A0ABD0KJY3"/>
<dbReference type="SUPFAM" id="SSF56112">
    <property type="entry name" value="Protein kinase-like (PK-like)"/>
    <property type="match status" value="1"/>
</dbReference>
<evidence type="ECO:0000256" key="18">
    <source>
        <dbReference type="ARBA" id="ARBA00047899"/>
    </source>
</evidence>
<sequence length="518" mass="58820">MAAPITSSPWGKTQTTMPCSLEDVMSEQLATQLQENDTEPEVSSAKIEPQAAAAAVQDDDMAAILAAAGVEEGDMSSDEMIARMLQLQFDREHNAMLEREQKKYNGTSKVTISFENYKTSHPKTKWEESTPKIGVRGYAGSGKNITTKHDQVICGRRNAERLMEFPPEFESGDGEGMDMQLPNKVYNKLKMHSMAETRRGARHTEKKLHSTAEKAVDENTRIMLYKMLNSGLLESIGGAIAGGKESVVFHAHGGSFEDKEVPREVAIKVFKTTLMDFKVREKYVHGDHRFSKDDYKKQNPRKIIKMWAMKEVANLNRMRKFDVPCPKVVVLKKHVLVMSLIGRDNPAPKLKDANLSVADMQDAYEQTVEIMKALHRQCMLVHADMSEYNLLWHDGKVWVIDVSQAVDLTHPQAFHFLYRDCCNVSTYFKKQGVHGVLRSEQLFNEVTGLDIQGEGQEFDNQVQRYDKERKEANMLLGREYTHYAFDYFFDLSQQQRAGHSASGDDSDEDSDEKEQKSQ</sequence>
<dbReference type="Pfam" id="PF01163">
    <property type="entry name" value="RIO1"/>
    <property type="match status" value="1"/>
</dbReference>
<evidence type="ECO:0000256" key="10">
    <source>
        <dbReference type="ARBA" id="ARBA00022679"/>
    </source>
</evidence>
<evidence type="ECO:0000256" key="1">
    <source>
        <dbReference type="ARBA" id="ARBA00001946"/>
    </source>
</evidence>
<keyword evidence="5" id="KW-0963">Cytoplasm</keyword>
<evidence type="ECO:0000256" key="16">
    <source>
        <dbReference type="ARBA" id="ARBA00022859"/>
    </source>
</evidence>
<dbReference type="Gene3D" id="3.30.200.20">
    <property type="entry name" value="Phosphorylase Kinase, domain 1"/>
    <property type="match status" value="1"/>
</dbReference>
<comment type="catalytic activity">
    <reaction evidence="19 22">
        <text>L-seryl-[protein] + ATP = O-phospho-L-seryl-[protein] + ADP + H(+)</text>
        <dbReference type="Rhea" id="RHEA:17989"/>
        <dbReference type="Rhea" id="RHEA-COMP:9863"/>
        <dbReference type="Rhea" id="RHEA-COMP:11604"/>
        <dbReference type="ChEBI" id="CHEBI:15378"/>
        <dbReference type="ChEBI" id="CHEBI:29999"/>
        <dbReference type="ChEBI" id="CHEBI:30616"/>
        <dbReference type="ChEBI" id="CHEBI:83421"/>
        <dbReference type="ChEBI" id="CHEBI:456216"/>
        <dbReference type="EC" id="2.7.11.1"/>
    </reaction>
</comment>